<dbReference type="EMBL" id="AHBZ03000027">
    <property type="protein sequence ID" value="KAF7764421.1"/>
    <property type="molecule type" value="Genomic_DNA"/>
</dbReference>
<reference evidence="1" key="1">
    <citation type="journal article" date="2012" name="J. Bacteriol.">
        <title>Genome sequences of type strains of seven species of the marine bacterium Pseudoalteromonas.</title>
        <authorList>
            <person name="Xie B.B."/>
            <person name="Shu Y.L."/>
            <person name="Qin Q.L."/>
            <person name="Rong J.C."/>
            <person name="Zhang X.Y."/>
            <person name="Chen X.L."/>
            <person name="Shi M."/>
            <person name="He H.L."/>
            <person name="Zhou B.C."/>
            <person name="Zhang Y.Z."/>
        </authorList>
    </citation>
    <scope>NUCLEOTIDE SEQUENCE</scope>
    <source>
        <strain evidence="1">DSM 8771</strain>
    </source>
</reference>
<name>A0AAD4AED3_9GAMM</name>
<accession>A0AAD4AED3</accession>
<comment type="caution">
    <text evidence="1">The sequence shown here is derived from an EMBL/GenBank/DDBJ whole genome shotgun (WGS) entry which is preliminary data.</text>
</comment>
<dbReference type="RefSeq" id="WP_157592904.1">
    <property type="nucleotide sequence ID" value="NZ_AHBZ03000027.1"/>
</dbReference>
<evidence type="ECO:0000313" key="1">
    <source>
        <dbReference type="EMBL" id="KAF7764421.1"/>
    </source>
</evidence>
<dbReference type="AlphaFoldDB" id="A0AAD4AED3"/>
<reference evidence="1" key="2">
    <citation type="submission" date="2015-03" db="EMBL/GenBank/DDBJ databases">
        <title>Genome sequence of Pseudoalteromonas citrea.</title>
        <authorList>
            <person name="Xie B.-B."/>
            <person name="Rong J.-C."/>
            <person name="Qin Q.-L."/>
            <person name="Zhang Y.-Z."/>
        </authorList>
    </citation>
    <scope>NUCLEOTIDE SEQUENCE</scope>
    <source>
        <strain evidence="1">DSM 8771</strain>
    </source>
</reference>
<sequence>MKLLLNKKSLKTLNNKDLPLALTAAAAGGAEDVNFTLYAGCNTRPSNPRICGGTGRTK</sequence>
<organism evidence="1 2">
    <name type="scientific">Pseudoalteromonas citrea</name>
    <dbReference type="NCBI Taxonomy" id="43655"/>
    <lineage>
        <taxon>Bacteria</taxon>
        <taxon>Pseudomonadati</taxon>
        <taxon>Pseudomonadota</taxon>
        <taxon>Gammaproteobacteria</taxon>
        <taxon>Alteromonadales</taxon>
        <taxon>Pseudoalteromonadaceae</taxon>
        <taxon>Pseudoalteromonas</taxon>
    </lineage>
</organism>
<protein>
    <submittedName>
        <fullName evidence="1">Uncharacterized protein</fullName>
    </submittedName>
</protein>
<proteinExistence type="predicted"/>
<dbReference type="Proteomes" id="UP000016487">
    <property type="component" value="Unassembled WGS sequence"/>
</dbReference>
<gene>
    <name evidence="1" type="ORF">PCIT_b0418</name>
</gene>
<evidence type="ECO:0000313" key="2">
    <source>
        <dbReference type="Proteomes" id="UP000016487"/>
    </source>
</evidence>